<evidence type="ECO:0000259" key="2">
    <source>
        <dbReference type="PROSITE" id="PS50280"/>
    </source>
</evidence>
<feature type="domain" description="SET" evidence="2">
    <location>
        <begin position="296"/>
        <end position="451"/>
    </location>
</feature>
<evidence type="ECO:0000313" key="4">
    <source>
        <dbReference type="Proteomes" id="UP001633002"/>
    </source>
</evidence>
<dbReference type="SUPFAM" id="SSF82199">
    <property type="entry name" value="SET domain"/>
    <property type="match status" value="1"/>
</dbReference>
<name>A0ABD3GY58_9MARC</name>
<feature type="region of interest" description="Disordered" evidence="1">
    <location>
        <begin position="220"/>
        <end position="241"/>
    </location>
</feature>
<gene>
    <name evidence="3" type="ORF">R1sor_000743</name>
</gene>
<evidence type="ECO:0000313" key="3">
    <source>
        <dbReference type="EMBL" id="KAL3682721.1"/>
    </source>
</evidence>
<feature type="compositionally biased region" description="Basic and acidic residues" evidence="1">
    <location>
        <begin position="58"/>
        <end position="71"/>
    </location>
</feature>
<dbReference type="Pfam" id="PF00856">
    <property type="entry name" value="SET"/>
    <property type="match status" value="1"/>
</dbReference>
<dbReference type="InterPro" id="IPR046341">
    <property type="entry name" value="SET_dom_sf"/>
</dbReference>
<keyword evidence="4" id="KW-1185">Reference proteome</keyword>
<proteinExistence type="predicted"/>
<accession>A0ABD3GY58</accession>
<reference evidence="3 4" key="1">
    <citation type="submission" date="2024-09" db="EMBL/GenBank/DDBJ databases">
        <title>Chromosome-scale assembly of Riccia sorocarpa.</title>
        <authorList>
            <person name="Paukszto L."/>
        </authorList>
    </citation>
    <scope>NUCLEOTIDE SEQUENCE [LARGE SCALE GENOMIC DNA]</scope>
    <source>
        <strain evidence="3">LP-2024</strain>
        <tissue evidence="3">Aerial parts of the thallus</tissue>
    </source>
</reference>
<protein>
    <recommendedName>
        <fullName evidence="2">SET domain-containing protein</fullName>
    </recommendedName>
</protein>
<dbReference type="Gene3D" id="2.170.270.10">
    <property type="entry name" value="SET domain"/>
    <property type="match status" value="1"/>
</dbReference>
<dbReference type="PROSITE" id="PS50280">
    <property type="entry name" value="SET"/>
    <property type="match status" value="1"/>
</dbReference>
<dbReference type="EMBL" id="JBJQOH010000006">
    <property type="protein sequence ID" value="KAL3682721.1"/>
    <property type="molecule type" value="Genomic_DNA"/>
</dbReference>
<dbReference type="AlphaFoldDB" id="A0ABD3GY58"/>
<sequence>MAIDGGGGGIMIEADLPIVLEIHVDLGMVMKRAIDAEKDIKKYGRHDEGESSRAGSRRRGDVRSRSTSRRERFLQRTLAAIRAQVETIVPRLPGRSTDARPVDPVALREAMQRLRLGNRDIVPRVETSIAPVVPSSDGPAVDPLPLSPSYTGPLVMDDSFLVSADGIVISPRDIVHLVRDDDHDDSTIHAFETPAFSIVGETIEVFGAYGRPVSDLVAPVPVPVPTPPRTRRGPRGSCSRSARDDESLVIHLPSSVIPMRIRLTGRAAAVYRHFDPSDLDLPPMIPVGVEVSIWGRRWIVRSSTLGPRAGLGLFACEDIIVDAADMDSSAHLFPYAGTVYLRNDMRVLHACSPGGFTPYLLDVDSTRPSIPPTERRFIDGDPARCSNIAGYINSSLGRRQGVSDGQISENVEFHYCGDAPRHHGRRDLEFHIVVVAIRSIRAGDELFASYSWGSSRIHM</sequence>
<feature type="region of interest" description="Disordered" evidence="1">
    <location>
        <begin position="44"/>
        <end position="71"/>
    </location>
</feature>
<evidence type="ECO:0000256" key="1">
    <source>
        <dbReference type="SAM" id="MobiDB-lite"/>
    </source>
</evidence>
<organism evidence="3 4">
    <name type="scientific">Riccia sorocarpa</name>
    <dbReference type="NCBI Taxonomy" id="122646"/>
    <lineage>
        <taxon>Eukaryota</taxon>
        <taxon>Viridiplantae</taxon>
        <taxon>Streptophyta</taxon>
        <taxon>Embryophyta</taxon>
        <taxon>Marchantiophyta</taxon>
        <taxon>Marchantiopsida</taxon>
        <taxon>Marchantiidae</taxon>
        <taxon>Marchantiales</taxon>
        <taxon>Ricciaceae</taxon>
        <taxon>Riccia</taxon>
    </lineage>
</organism>
<dbReference type="InterPro" id="IPR001214">
    <property type="entry name" value="SET_dom"/>
</dbReference>
<dbReference type="Proteomes" id="UP001633002">
    <property type="component" value="Unassembled WGS sequence"/>
</dbReference>
<comment type="caution">
    <text evidence="3">The sequence shown here is derived from an EMBL/GenBank/DDBJ whole genome shotgun (WGS) entry which is preliminary data.</text>
</comment>